<keyword evidence="2" id="KW-1185">Reference proteome</keyword>
<dbReference type="GeneID" id="40091006"/>
<organism evidence="1 2">
    <name type="scientific">Mycobacterium phage Rockstar</name>
    <dbReference type="NCBI Taxonomy" id="1034144"/>
    <lineage>
        <taxon>Viruses</taxon>
        <taxon>Duplodnaviria</taxon>
        <taxon>Heunggongvirae</taxon>
        <taxon>Uroviricota</taxon>
        <taxon>Caudoviricetes</taxon>
        <taxon>Veracruzvirus</taxon>
        <taxon>Veracruzvirus rockstar</taxon>
    </lineage>
</organism>
<proteinExistence type="predicted"/>
<dbReference type="KEGG" id="vg:40091006"/>
<dbReference type="EMBL" id="JF704111">
    <property type="protein sequence ID" value="AEK07404.1"/>
    <property type="molecule type" value="Genomic_DNA"/>
</dbReference>
<gene>
    <name evidence="1" type="primary">39</name>
    <name evidence="1" type="ORF">ROCKSTAR_39</name>
</gene>
<protein>
    <recommendedName>
        <fullName evidence="3">Lipoprotein</fullName>
    </recommendedName>
</protein>
<evidence type="ECO:0008006" key="3">
    <source>
        <dbReference type="Google" id="ProtNLM"/>
    </source>
</evidence>
<sequence>MKVVAALLLLIAAVLSVTGCEPSEGGSSGDDTYPHGVIFMPPMNPGGPMMPIFY</sequence>
<evidence type="ECO:0000313" key="1">
    <source>
        <dbReference type="EMBL" id="AEK07404.1"/>
    </source>
</evidence>
<dbReference type="RefSeq" id="YP_009614556.1">
    <property type="nucleotide sequence ID" value="NC_042036.1"/>
</dbReference>
<evidence type="ECO:0000313" key="2">
    <source>
        <dbReference type="Proteomes" id="UP000221175"/>
    </source>
</evidence>
<accession>G1BRD8</accession>
<dbReference type="PROSITE" id="PS51257">
    <property type="entry name" value="PROKAR_LIPOPROTEIN"/>
    <property type="match status" value="1"/>
</dbReference>
<dbReference type="Proteomes" id="UP000221175">
    <property type="component" value="Segment"/>
</dbReference>
<name>G1BRD8_9CAUD</name>
<reference evidence="1 2" key="1">
    <citation type="journal article" date="2012" name="J. Virol.">
        <title>Complete Genome Sequences of 138 Mycobacteriophages.</title>
        <authorList>
            <consortium name="the Science Education Alliance Phage Hunters Advancing Genomics and Evolutionary Science Program"/>
            <consortium name="the KwaZulu-Natal Research Institute for Tuberculosis and HIV Mycobacterial Genetics Course Students"/>
            <consortium name="the Phage Hunters Integrating Research and Education Program"/>
            <person name="Hatfull G.F."/>
        </authorList>
    </citation>
    <scope>NUCLEOTIDE SEQUENCE [LARGE SCALE GENOMIC DNA]</scope>
    <source>
        <strain evidence="2">Rockstar</strain>
    </source>
</reference>